<protein>
    <submittedName>
        <fullName evidence="2">Uncharacterized protein</fullName>
    </submittedName>
</protein>
<feature type="compositionally biased region" description="Basic and acidic residues" evidence="1">
    <location>
        <begin position="38"/>
        <end position="48"/>
    </location>
</feature>
<feature type="region of interest" description="Disordered" evidence="1">
    <location>
        <begin position="181"/>
        <end position="224"/>
    </location>
</feature>
<dbReference type="PROSITE" id="PS51257">
    <property type="entry name" value="PROKAR_LIPOPROTEIN"/>
    <property type="match status" value="1"/>
</dbReference>
<evidence type="ECO:0000313" key="3">
    <source>
        <dbReference type="Proteomes" id="UP000217276"/>
    </source>
</evidence>
<sequence>MKIQFFIALSAVALIGCKNNPQEITVAEDAMANTQLAEEQRDKTKDANPFDQGTALSTPATPQGGGVTLNPPHGQPGHRCDIAVGAPLPNDGNVIAQAQNVSHPVSQGEAMPVVSNGMEQPQVIQVSQPQNYVGANGEKLNPPHGQPGHRCDIPVGAPLNSKPAAATTAAPAQQPQVVQQQVVIDPQQAQQHTGTTEPGFSGKPNPPHGQPGHRCDIAVGATLP</sequence>
<keyword evidence="3" id="KW-1185">Reference proteome</keyword>
<dbReference type="EMBL" id="CP022384">
    <property type="protein sequence ID" value="ATA81828.1"/>
    <property type="molecule type" value="Genomic_DNA"/>
</dbReference>
<evidence type="ECO:0000313" key="2">
    <source>
        <dbReference type="EMBL" id="ATA81828.1"/>
    </source>
</evidence>
<accession>A0A250FCS0</accession>
<dbReference type="KEGG" id="clk:CGC53_05430"/>
<gene>
    <name evidence="2" type="ORF">CGC53_05430</name>
</gene>
<dbReference type="Proteomes" id="UP000217276">
    <property type="component" value="Chromosome"/>
</dbReference>
<evidence type="ECO:0000256" key="1">
    <source>
        <dbReference type="SAM" id="MobiDB-lite"/>
    </source>
</evidence>
<feature type="compositionally biased region" description="Low complexity" evidence="1">
    <location>
        <begin position="181"/>
        <end position="191"/>
    </location>
</feature>
<dbReference type="AlphaFoldDB" id="A0A250FCS0"/>
<dbReference type="RefSeq" id="WP_095913910.1">
    <property type="nucleotide sequence ID" value="NZ_CAJPPO010000047.1"/>
</dbReference>
<feature type="region of interest" description="Disordered" evidence="1">
    <location>
        <begin position="36"/>
        <end position="65"/>
    </location>
</feature>
<reference evidence="3" key="1">
    <citation type="submission" date="2017-06" db="EMBL/GenBank/DDBJ databases">
        <title>Capnocytophaga spp. assemblies.</title>
        <authorList>
            <person name="Gulvik C.A."/>
        </authorList>
    </citation>
    <scope>NUCLEOTIDE SEQUENCE [LARGE SCALE GENOMIC DNA]</scope>
    <source>
        <strain evidence="3">H6253</strain>
    </source>
</reference>
<organism evidence="2 3">
    <name type="scientific">Capnocytophaga leadbetteri</name>
    <dbReference type="NCBI Taxonomy" id="327575"/>
    <lineage>
        <taxon>Bacteria</taxon>
        <taxon>Pseudomonadati</taxon>
        <taxon>Bacteroidota</taxon>
        <taxon>Flavobacteriia</taxon>
        <taxon>Flavobacteriales</taxon>
        <taxon>Flavobacteriaceae</taxon>
        <taxon>Capnocytophaga</taxon>
    </lineage>
</organism>
<name>A0A250FCS0_9FLAO</name>
<proteinExistence type="predicted"/>